<feature type="compositionally biased region" description="Basic and acidic residues" evidence="1">
    <location>
        <begin position="381"/>
        <end position="390"/>
    </location>
</feature>
<reference evidence="3" key="1">
    <citation type="journal article" date="2023" name="Plant J.">
        <title>The genome of the king protea, Protea cynaroides.</title>
        <authorList>
            <person name="Chang J."/>
            <person name="Duong T.A."/>
            <person name="Schoeman C."/>
            <person name="Ma X."/>
            <person name="Roodt D."/>
            <person name="Barker N."/>
            <person name="Li Z."/>
            <person name="Van de Peer Y."/>
            <person name="Mizrachi E."/>
        </authorList>
    </citation>
    <scope>NUCLEOTIDE SEQUENCE</scope>
    <source>
        <tissue evidence="3">Young leaves</tissue>
    </source>
</reference>
<dbReference type="PANTHER" id="PTHR33494:SF1">
    <property type="entry name" value="C2H2-TYPE DOMAIN-CONTAINING PROTEIN-RELATED"/>
    <property type="match status" value="1"/>
</dbReference>
<feature type="compositionally biased region" description="Low complexity" evidence="1">
    <location>
        <begin position="403"/>
        <end position="412"/>
    </location>
</feature>
<dbReference type="OrthoDB" id="1516808at2759"/>
<feature type="region of interest" description="Disordered" evidence="1">
    <location>
        <begin position="83"/>
        <end position="129"/>
    </location>
</feature>
<dbReference type="InterPro" id="IPR057939">
    <property type="entry name" value="TRF2_HOY1_PH"/>
</dbReference>
<protein>
    <recommendedName>
        <fullName evidence="2">TRF2/HOY1 PH-like domain-containing protein</fullName>
    </recommendedName>
</protein>
<sequence>MFQGNPIGGEANDAGGAREQDVAHWKLTSLNAKVHNCCNMGLSKFDCSGSLFGSLMVELMNSSDLRPESESLCRNKLRVKKEIDDPLDEQHGPLNKRSKLSLPPQQQWNSGSGGVPIPPSQYNPLDEPSPLGLRLKKSPSFLDLIQMRLSQGNTSTVTNGSLEVGKKKDGKCTAASASGATDKLKASNFPASLLIIGTWERVSRYEGDLVAKCYFAKHKLVWEVLEGGLKSKIEIQWSDIVSIKANCPDTGPGTLDIVVGRQPLFFKETNPQPRKHTLWQATSDFTGGQASIHRRHFLQCPQGLLSKHFEKLIQCDPRLNLLSQQPEIVLDSPYFETRGSVFEKPDESKCQGYDPLDSEYGASFPGFRDEASPSATQSETSKSEFLDPVERPGAPGHVPLEAPSPSSETGSSETEESKGLNQWEQLKVPGLRSSMSMSDLVNHIGHCLSEQVNSGHPLFSGEGLQGKDMLEEIAQYLLTDSQHTLDSDEKSLMSRVNSLCCLLQKDPATAQNLQLNSEGGIDMTDEGKDDFPNFTSESKQDIKAMVDLQVDEGDSHELSGCKQTPAMSRKDSVGDLLLNLPRIASLPHFLFNISEDGENKAR</sequence>
<organism evidence="3 4">
    <name type="scientific">Protea cynaroides</name>
    <dbReference type="NCBI Taxonomy" id="273540"/>
    <lineage>
        <taxon>Eukaryota</taxon>
        <taxon>Viridiplantae</taxon>
        <taxon>Streptophyta</taxon>
        <taxon>Embryophyta</taxon>
        <taxon>Tracheophyta</taxon>
        <taxon>Spermatophyta</taxon>
        <taxon>Magnoliopsida</taxon>
        <taxon>Proteales</taxon>
        <taxon>Proteaceae</taxon>
        <taxon>Protea</taxon>
    </lineage>
</organism>
<feature type="domain" description="TRF2/HOY1 PH-like" evidence="2">
    <location>
        <begin position="188"/>
        <end position="305"/>
    </location>
</feature>
<name>A0A9Q0H3F4_9MAGN</name>
<evidence type="ECO:0000256" key="1">
    <source>
        <dbReference type="SAM" id="MobiDB-lite"/>
    </source>
</evidence>
<keyword evidence="4" id="KW-1185">Reference proteome</keyword>
<evidence type="ECO:0000313" key="3">
    <source>
        <dbReference type="EMBL" id="KAJ4959151.1"/>
    </source>
</evidence>
<evidence type="ECO:0000313" key="4">
    <source>
        <dbReference type="Proteomes" id="UP001141806"/>
    </source>
</evidence>
<dbReference type="EMBL" id="JAMYWD010000010">
    <property type="protein sequence ID" value="KAJ4959151.1"/>
    <property type="molecule type" value="Genomic_DNA"/>
</dbReference>
<comment type="caution">
    <text evidence="3">The sequence shown here is derived from an EMBL/GenBank/DDBJ whole genome shotgun (WGS) entry which is preliminary data.</text>
</comment>
<gene>
    <name evidence="3" type="ORF">NE237_026262</name>
</gene>
<feature type="region of interest" description="Disordered" evidence="1">
    <location>
        <begin position="361"/>
        <end position="423"/>
    </location>
</feature>
<evidence type="ECO:0000259" key="2">
    <source>
        <dbReference type="Pfam" id="PF24818"/>
    </source>
</evidence>
<accession>A0A9Q0H3F4</accession>
<proteinExistence type="predicted"/>
<dbReference type="Proteomes" id="UP001141806">
    <property type="component" value="Unassembled WGS sequence"/>
</dbReference>
<dbReference type="AlphaFoldDB" id="A0A9Q0H3F4"/>
<dbReference type="PANTHER" id="PTHR33494">
    <property type="entry name" value="OS02G0793800 PROTEIN"/>
    <property type="match status" value="1"/>
</dbReference>
<dbReference type="Pfam" id="PF24818">
    <property type="entry name" value="PH_TRF2_HOY1"/>
    <property type="match status" value="1"/>
</dbReference>